<feature type="signal peptide" evidence="3">
    <location>
        <begin position="1"/>
        <end position="28"/>
    </location>
</feature>
<protein>
    <submittedName>
        <fullName evidence="4">Uncharacterized protein</fullName>
    </submittedName>
</protein>
<reference evidence="4" key="1">
    <citation type="submission" date="2020-10" db="EMBL/GenBank/DDBJ databases">
        <authorList>
            <person name="Gilroy R."/>
        </authorList>
    </citation>
    <scope>NUCLEOTIDE SEQUENCE</scope>
    <source>
        <strain evidence="4">ChiSxjej1B13-7958</strain>
    </source>
</reference>
<organism evidence="4 5">
    <name type="scientific">Candidatus Caccousia avicola</name>
    <dbReference type="NCBI Taxonomy" id="2840721"/>
    <lineage>
        <taxon>Bacteria</taxon>
        <taxon>Bacillati</taxon>
        <taxon>Bacillota</taxon>
        <taxon>Clostridia</taxon>
        <taxon>Eubacteriales</taxon>
        <taxon>Oscillospiraceae</taxon>
        <taxon>Oscillospiraceae incertae sedis</taxon>
        <taxon>Candidatus Caccousia</taxon>
    </lineage>
</organism>
<feature type="chain" id="PRO_5038350583" evidence="3">
    <location>
        <begin position="29"/>
        <end position="1055"/>
    </location>
</feature>
<evidence type="ECO:0000313" key="4">
    <source>
        <dbReference type="EMBL" id="HIR46962.1"/>
    </source>
</evidence>
<dbReference type="Gene3D" id="2.160.20.110">
    <property type="match status" value="3"/>
</dbReference>
<gene>
    <name evidence="4" type="ORF">IAB89_04795</name>
</gene>
<keyword evidence="2" id="KW-1133">Transmembrane helix</keyword>
<dbReference type="SUPFAM" id="SSF57997">
    <property type="entry name" value="Tropomyosin"/>
    <property type="match status" value="1"/>
</dbReference>
<dbReference type="EMBL" id="DVGZ01000047">
    <property type="protein sequence ID" value="HIR46962.1"/>
    <property type="molecule type" value="Genomic_DNA"/>
</dbReference>
<keyword evidence="3" id="KW-0732">Signal</keyword>
<evidence type="ECO:0000313" key="5">
    <source>
        <dbReference type="Proteomes" id="UP000824242"/>
    </source>
</evidence>
<name>A0A9D1ALU0_9FIRM</name>
<feature type="transmembrane region" description="Helical" evidence="2">
    <location>
        <begin position="1024"/>
        <end position="1045"/>
    </location>
</feature>
<keyword evidence="2" id="KW-0812">Transmembrane</keyword>
<keyword evidence="1" id="KW-0175">Coiled coil</keyword>
<sequence>MKRQWNKAAASLLAAVMLVFSCPIPALAQEETVHIRTVQDLQAFAKSCTLDSWSRGKTAVLEADLDLTGVSFSGIPTFGGVFDGGGHTVSGLSLTGDGGTQGLFRSVQKGAVVQDLRVEGTVSPTGTRDIVGGVAGRNEGTLLRCSFSGTVRGGTDAGGIAGRNEAGGELTGCTFEGSLSGELHAGGVVGQNLGSAVECINLGSVNTTQLEEEATAQTVLEESSVTDAATDLSGWTDVGGVAGYSAGILQNCRNEGSVGYPHIGYNAGGVAGRQSGLLDGCTNSGSVQGRKDVGGIVGQLEPEVTLLYSQTFLQKLGDELSTLQTKTDALLNDAGNVSGNLSASLSALSDRTDEARAAANALSGAAADWADEGTGQLNDLSARVSRALNLLDPALANADDQLRTLSQAAGKLSDAMDEAERLGRLTGKSLQSARAALRDLETALEKTRAALKDVQTAGQELRASLGNLSEMKQAAEKLLAACETLNTTVTGGLQTSAAALRKALDEAQLAVNGTDDLAAALGSASDDLARALSGLADSSESLHSAAQELTNGPSLHIPALNGDVTQKADDLNASLSALTQAANDLNAAASGSSDSLLGDLRNINQQMGVIASLIQDEGSRQADAQDRYEDVSDPAQLRSQRAGRVSACRNTGAVEGDLNTAGIAGSMAIDLEFDPEDDLTQKGDRSVSFLIQTMAAVFDCVNEGTVTVKKDCAGGIVGRMDLGMADGCESYGDVKSTGGSCAGGVAGDAAGAIRSCWSRCTVTGKHNVGGIAGRAASLTDCRSAAQAHGESKAGSIAGELMEDATASGCLYAEGLTAAIDGVSYAGQAEPIAFSDLCALPDAPENFSNLTLTFRDGESVVATLTVPYGGALDSLPEIPAREGCSASWPALDYGCITASRTIEAVYTPYRSALSDGSEPAQILAEGRFGTAAKLSAVSEESTWQDASGVSHTGTVWTVTVTDPELGVSSRTLHCRLPEDGSRWQLWVRGADGWQKQDFTIDGSYLLFSTDGEETTFCILPGDFPVLPAAAAAGAALVVLAAGILLLRRRRKHKKAT</sequence>
<dbReference type="AlphaFoldDB" id="A0A9D1ALU0"/>
<feature type="coiled-coil region" evidence="1">
    <location>
        <begin position="402"/>
        <end position="488"/>
    </location>
</feature>
<comment type="caution">
    <text evidence="4">The sequence shown here is derived from an EMBL/GenBank/DDBJ whole genome shotgun (WGS) entry which is preliminary data.</text>
</comment>
<reference evidence="4" key="2">
    <citation type="journal article" date="2021" name="PeerJ">
        <title>Extensive microbial diversity within the chicken gut microbiome revealed by metagenomics and culture.</title>
        <authorList>
            <person name="Gilroy R."/>
            <person name="Ravi A."/>
            <person name="Getino M."/>
            <person name="Pursley I."/>
            <person name="Horton D.L."/>
            <person name="Alikhan N.F."/>
            <person name="Baker D."/>
            <person name="Gharbi K."/>
            <person name="Hall N."/>
            <person name="Watson M."/>
            <person name="Adriaenssens E.M."/>
            <person name="Foster-Nyarko E."/>
            <person name="Jarju S."/>
            <person name="Secka A."/>
            <person name="Antonio M."/>
            <person name="Oren A."/>
            <person name="Chaudhuri R.R."/>
            <person name="La Ragione R."/>
            <person name="Hildebrand F."/>
            <person name="Pallen M.J."/>
        </authorList>
    </citation>
    <scope>NUCLEOTIDE SEQUENCE</scope>
    <source>
        <strain evidence="4">ChiSxjej1B13-7958</strain>
    </source>
</reference>
<evidence type="ECO:0000256" key="1">
    <source>
        <dbReference type="SAM" id="Coils"/>
    </source>
</evidence>
<proteinExistence type="predicted"/>
<dbReference type="PROSITE" id="PS51257">
    <property type="entry name" value="PROKAR_LIPOPROTEIN"/>
    <property type="match status" value="1"/>
</dbReference>
<keyword evidence="2" id="KW-0472">Membrane</keyword>
<evidence type="ECO:0000256" key="2">
    <source>
        <dbReference type="SAM" id="Phobius"/>
    </source>
</evidence>
<accession>A0A9D1ALU0</accession>
<evidence type="ECO:0000256" key="3">
    <source>
        <dbReference type="SAM" id="SignalP"/>
    </source>
</evidence>
<dbReference type="Proteomes" id="UP000824242">
    <property type="component" value="Unassembled WGS sequence"/>
</dbReference>